<evidence type="ECO:0000259" key="10">
    <source>
        <dbReference type="PROSITE" id="PS51213"/>
    </source>
</evidence>
<keyword evidence="12" id="KW-1185">Reference proteome</keyword>
<dbReference type="EMBL" id="KE345969">
    <property type="protein sequence ID" value="EXC22434.1"/>
    <property type="molecule type" value="Genomic_DNA"/>
</dbReference>
<comment type="similarity">
    <text evidence="7">Belongs to the TALE/KNOX homeobox family.</text>
</comment>
<evidence type="ECO:0000256" key="8">
    <source>
        <dbReference type="SAM" id="MobiDB-lite"/>
    </source>
</evidence>
<evidence type="ECO:0000256" key="6">
    <source>
        <dbReference type="PROSITE-ProRule" id="PRU00108"/>
    </source>
</evidence>
<dbReference type="FunFam" id="1.10.10.60:FF:000076">
    <property type="entry name" value="Homeobox protein knotted-1-like 2"/>
    <property type="match status" value="1"/>
</dbReference>
<dbReference type="eggNOG" id="KOG0773">
    <property type="taxonomic scope" value="Eukaryota"/>
</dbReference>
<dbReference type="SMART" id="SM00389">
    <property type="entry name" value="HOX"/>
    <property type="match status" value="1"/>
</dbReference>
<dbReference type="OrthoDB" id="10056939at2759"/>
<keyword evidence="2 6" id="KW-0238">DNA-binding</keyword>
<dbReference type="KEGG" id="mnt:21390516"/>
<keyword evidence="3 6" id="KW-0371">Homeobox</keyword>
<dbReference type="InterPro" id="IPR001356">
    <property type="entry name" value="HD"/>
</dbReference>
<evidence type="ECO:0000259" key="9">
    <source>
        <dbReference type="PROSITE" id="PS50071"/>
    </source>
</evidence>
<comment type="function">
    <text evidence="5">Probably binds to the DNA sequence 5'-TGAC-3'.</text>
</comment>
<comment type="subcellular location">
    <subcellularLocation>
        <location evidence="1 6">Nucleus</location>
    </subcellularLocation>
</comment>
<evidence type="ECO:0000256" key="4">
    <source>
        <dbReference type="ARBA" id="ARBA00023242"/>
    </source>
</evidence>
<dbReference type="Proteomes" id="UP000030645">
    <property type="component" value="Unassembled WGS sequence"/>
</dbReference>
<dbReference type="SMART" id="SM01256">
    <property type="entry name" value="KNOX2"/>
    <property type="match status" value="1"/>
</dbReference>
<keyword evidence="4 6" id="KW-0539">Nucleus</keyword>
<evidence type="ECO:0000256" key="2">
    <source>
        <dbReference type="ARBA" id="ARBA00023125"/>
    </source>
</evidence>
<dbReference type="InterPro" id="IPR017970">
    <property type="entry name" value="Homeobox_CS"/>
</dbReference>
<accession>W9S2F2</accession>
<dbReference type="Pfam" id="PF03791">
    <property type="entry name" value="KNOX2"/>
    <property type="match status" value="1"/>
</dbReference>
<feature type="region of interest" description="Disordered" evidence="8">
    <location>
        <begin position="228"/>
        <end position="258"/>
    </location>
</feature>
<feature type="DNA-binding region" description="Homeobox; TALE-type" evidence="6">
    <location>
        <begin position="282"/>
        <end position="345"/>
    </location>
</feature>
<proteinExistence type="inferred from homology"/>
<dbReference type="InterPro" id="IPR005540">
    <property type="entry name" value="KNOX1"/>
</dbReference>
<dbReference type="AlphaFoldDB" id="W9S2F2"/>
<dbReference type="PANTHER" id="PTHR11850">
    <property type="entry name" value="HOMEOBOX PROTEIN TRANSCRIPTION FACTORS"/>
    <property type="match status" value="1"/>
</dbReference>
<reference evidence="12" key="1">
    <citation type="submission" date="2013-01" db="EMBL/GenBank/DDBJ databases">
        <title>Draft Genome Sequence of a Mulberry Tree, Morus notabilis C.K. Schneid.</title>
        <authorList>
            <person name="He N."/>
            <person name="Zhao S."/>
        </authorList>
    </citation>
    <scope>NUCLEOTIDE SEQUENCE</scope>
</reference>
<dbReference type="GO" id="GO:0009888">
    <property type="term" value="P:tissue development"/>
    <property type="evidence" value="ECO:0007669"/>
    <property type="project" value="UniProtKB-ARBA"/>
</dbReference>
<feature type="domain" description="Homeobox" evidence="9">
    <location>
        <begin position="281"/>
        <end position="344"/>
    </location>
</feature>
<dbReference type="InterPro" id="IPR008422">
    <property type="entry name" value="KN_HD"/>
</dbReference>
<sequence>MEEYNQMDENAASRGNFLYASQSIGGNYGRANHDPLQINSTTTFHLHHQSSGDHCFQTTSGAASIVKTEASTSHQHVVQKFHHYPSLMSTRDHHHQTVHQQPHDQTLPENDRSKEVEAIKSKIIAHPQYSNLLGAYMDCQKVGAPPEVMARLAASREDFETRQRASLSSRENSKDPELDQFMEAYYDLLVKYRDELTRPIQEAMDFMRRIETQLNMINNGPVRIFTSDDKCEGVGSSEEDQDNSGGETELPEIDPRAEDRELKNHLLRKYSGYLSGLKQELSKKKKKGKLPKDARQKLLSWWELHYKWPYPSETEKVALAESTGLDQKQINNWFINQRKRHWKPSEDMQFMVMDGLHPQNAALYMDGHYLGDGHYRLGP</sequence>
<dbReference type="InterPro" id="IPR050224">
    <property type="entry name" value="TALE_homeobox"/>
</dbReference>
<dbReference type="SUPFAM" id="SSF46689">
    <property type="entry name" value="Homeodomain-like"/>
    <property type="match status" value="1"/>
</dbReference>
<dbReference type="PROSITE" id="PS51213">
    <property type="entry name" value="ELK"/>
    <property type="match status" value="1"/>
</dbReference>
<evidence type="ECO:0000256" key="3">
    <source>
        <dbReference type="ARBA" id="ARBA00023155"/>
    </source>
</evidence>
<dbReference type="SMART" id="SM01188">
    <property type="entry name" value="ELK"/>
    <property type="match status" value="1"/>
</dbReference>
<dbReference type="Pfam" id="PF05920">
    <property type="entry name" value="Homeobox_KN"/>
    <property type="match status" value="1"/>
</dbReference>
<feature type="domain" description="ELK" evidence="10">
    <location>
        <begin position="261"/>
        <end position="281"/>
    </location>
</feature>
<gene>
    <name evidence="11" type="ORF">L484_007106</name>
</gene>
<evidence type="ECO:0000256" key="7">
    <source>
        <dbReference type="PROSITE-ProRule" id="PRU00559"/>
    </source>
</evidence>
<dbReference type="InterPro" id="IPR005541">
    <property type="entry name" value="KNOX2"/>
</dbReference>
<dbReference type="Gene3D" id="1.10.10.60">
    <property type="entry name" value="Homeodomain-like"/>
    <property type="match status" value="1"/>
</dbReference>
<dbReference type="GO" id="GO:0003677">
    <property type="term" value="F:DNA binding"/>
    <property type="evidence" value="ECO:0007669"/>
    <property type="project" value="UniProtKB-UniRule"/>
</dbReference>
<dbReference type="SMART" id="SM01255">
    <property type="entry name" value="KNOX1"/>
    <property type="match status" value="1"/>
</dbReference>
<dbReference type="Pfam" id="PF03790">
    <property type="entry name" value="KNOX1"/>
    <property type="match status" value="1"/>
</dbReference>
<organism evidence="11 12">
    <name type="scientific">Morus notabilis</name>
    <dbReference type="NCBI Taxonomy" id="981085"/>
    <lineage>
        <taxon>Eukaryota</taxon>
        <taxon>Viridiplantae</taxon>
        <taxon>Streptophyta</taxon>
        <taxon>Embryophyta</taxon>
        <taxon>Tracheophyta</taxon>
        <taxon>Spermatophyta</taxon>
        <taxon>Magnoliopsida</taxon>
        <taxon>eudicotyledons</taxon>
        <taxon>Gunneridae</taxon>
        <taxon>Pentapetalae</taxon>
        <taxon>rosids</taxon>
        <taxon>fabids</taxon>
        <taxon>Rosales</taxon>
        <taxon>Moraceae</taxon>
        <taxon>Moreae</taxon>
        <taxon>Morus</taxon>
    </lineage>
</organism>
<dbReference type="InterPro" id="IPR005539">
    <property type="entry name" value="ELK_dom"/>
</dbReference>
<evidence type="ECO:0000256" key="1">
    <source>
        <dbReference type="ARBA" id="ARBA00004123"/>
    </source>
</evidence>
<evidence type="ECO:0000313" key="12">
    <source>
        <dbReference type="Proteomes" id="UP000030645"/>
    </source>
</evidence>
<dbReference type="STRING" id="981085.W9S2F2"/>
<dbReference type="Pfam" id="PF03789">
    <property type="entry name" value="ELK"/>
    <property type="match status" value="1"/>
</dbReference>
<dbReference type="CDD" id="cd00086">
    <property type="entry name" value="homeodomain"/>
    <property type="match status" value="1"/>
</dbReference>
<evidence type="ECO:0000256" key="5">
    <source>
        <dbReference type="ARBA" id="ARBA00056727"/>
    </source>
</evidence>
<evidence type="ECO:0000313" key="11">
    <source>
        <dbReference type="EMBL" id="EXC22434.1"/>
    </source>
</evidence>
<dbReference type="PROSITE" id="PS00027">
    <property type="entry name" value="HOMEOBOX_1"/>
    <property type="match status" value="1"/>
</dbReference>
<name>W9S2F2_9ROSA</name>
<dbReference type="InterPro" id="IPR009057">
    <property type="entry name" value="Homeodomain-like_sf"/>
</dbReference>
<dbReference type="PROSITE" id="PS50071">
    <property type="entry name" value="HOMEOBOX_2"/>
    <property type="match status" value="1"/>
</dbReference>
<dbReference type="GO" id="GO:0005634">
    <property type="term" value="C:nucleus"/>
    <property type="evidence" value="ECO:0007669"/>
    <property type="project" value="UniProtKB-SubCell"/>
</dbReference>
<protein>
    <submittedName>
        <fullName evidence="11">Homeobox protein knotted-1-like 2</fullName>
    </submittedName>
</protein>
<dbReference type="GO" id="GO:0000981">
    <property type="term" value="F:DNA-binding transcription factor activity, RNA polymerase II-specific"/>
    <property type="evidence" value="ECO:0007669"/>
    <property type="project" value="InterPro"/>
</dbReference>